<keyword evidence="5" id="KW-1185">Reference proteome</keyword>
<feature type="region of interest" description="Disordered" evidence="3">
    <location>
        <begin position="72"/>
        <end position="123"/>
    </location>
</feature>
<dbReference type="Proteomes" id="UP000016088">
    <property type="component" value="Unassembled WGS sequence"/>
</dbReference>
<dbReference type="PANTHER" id="PTHR12610:SF12">
    <property type="entry name" value="SEQUENCE-SPECIFIC SINGLE-STRANDED DNA-BINDING PROTEIN, ISOFORM D"/>
    <property type="match status" value="1"/>
</dbReference>
<dbReference type="EMBL" id="KE503207">
    <property type="protein sequence ID" value="EPX73356.1"/>
    <property type="molecule type" value="Genomic_DNA"/>
</dbReference>
<feature type="region of interest" description="Disordered" evidence="3">
    <location>
        <begin position="388"/>
        <end position="423"/>
    </location>
</feature>
<dbReference type="GO" id="GO:0045944">
    <property type="term" value="P:positive regulation of transcription by RNA polymerase II"/>
    <property type="evidence" value="ECO:0007669"/>
    <property type="project" value="TreeGrafter"/>
</dbReference>
<dbReference type="RefSeq" id="XP_013018980.1">
    <property type="nucleotide sequence ID" value="XM_013163526.1"/>
</dbReference>
<accession>S9PW75</accession>
<dbReference type="OMA" id="LLEWWEI"/>
<feature type="compositionally biased region" description="Polar residues" evidence="3">
    <location>
        <begin position="388"/>
        <end position="404"/>
    </location>
</feature>
<proteinExistence type="predicted"/>
<evidence type="ECO:0000313" key="5">
    <source>
        <dbReference type="Proteomes" id="UP000016088"/>
    </source>
</evidence>
<dbReference type="eggNOG" id="ENOG502R28W">
    <property type="taxonomic scope" value="Eukaryota"/>
</dbReference>
<dbReference type="GeneID" id="25030090"/>
<feature type="compositionally biased region" description="Polar residues" evidence="3">
    <location>
        <begin position="518"/>
        <end position="531"/>
    </location>
</feature>
<feature type="region of interest" description="Disordered" evidence="3">
    <location>
        <begin position="317"/>
        <end position="353"/>
    </location>
</feature>
<feature type="compositionally biased region" description="Polar residues" evidence="3">
    <location>
        <begin position="342"/>
        <end position="353"/>
    </location>
</feature>
<feature type="compositionally biased region" description="Polar residues" evidence="3">
    <location>
        <begin position="413"/>
        <end position="423"/>
    </location>
</feature>
<dbReference type="InterPro" id="IPR006594">
    <property type="entry name" value="LisH"/>
</dbReference>
<dbReference type="Pfam" id="PF08513">
    <property type="entry name" value="LisH"/>
    <property type="match status" value="1"/>
</dbReference>
<feature type="compositionally biased region" description="Low complexity" evidence="3">
    <location>
        <begin position="319"/>
        <end position="331"/>
    </location>
</feature>
<organism evidence="4 5">
    <name type="scientific">Schizosaccharomyces octosporus (strain yFS286)</name>
    <name type="common">Fission yeast</name>
    <name type="synonym">Octosporomyces octosporus</name>
    <dbReference type="NCBI Taxonomy" id="483514"/>
    <lineage>
        <taxon>Eukaryota</taxon>
        <taxon>Fungi</taxon>
        <taxon>Dikarya</taxon>
        <taxon>Ascomycota</taxon>
        <taxon>Taphrinomycotina</taxon>
        <taxon>Schizosaccharomycetes</taxon>
        <taxon>Schizosaccharomycetales</taxon>
        <taxon>Schizosaccharomycetaceae</taxon>
        <taxon>Schizosaccharomyces</taxon>
    </lineage>
</organism>
<feature type="region of interest" description="Disordered" evidence="3">
    <location>
        <begin position="1"/>
        <end position="29"/>
    </location>
</feature>
<evidence type="ECO:0000313" key="4">
    <source>
        <dbReference type="EMBL" id="EPX73356.1"/>
    </source>
</evidence>
<name>S9PW75_SCHOY</name>
<feature type="compositionally biased region" description="Polar residues" evidence="3">
    <location>
        <begin position="670"/>
        <end position="687"/>
    </location>
</feature>
<reference evidence="4 5" key="1">
    <citation type="journal article" date="2011" name="Science">
        <title>Comparative functional genomics of the fission yeasts.</title>
        <authorList>
            <person name="Rhind N."/>
            <person name="Chen Z."/>
            <person name="Yassour M."/>
            <person name="Thompson D.A."/>
            <person name="Haas B.J."/>
            <person name="Habib N."/>
            <person name="Wapinski I."/>
            <person name="Roy S."/>
            <person name="Lin M.F."/>
            <person name="Heiman D.I."/>
            <person name="Young S.K."/>
            <person name="Furuya K."/>
            <person name="Guo Y."/>
            <person name="Pidoux A."/>
            <person name="Chen H.M."/>
            <person name="Robbertse B."/>
            <person name="Goldberg J.M."/>
            <person name="Aoki K."/>
            <person name="Bayne E.H."/>
            <person name="Berlin A.M."/>
            <person name="Desjardins C.A."/>
            <person name="Dobbs E."/>
            <person name="Dukaj L."/>
            <person name="Fan L."/>
            <person name="FitzGerald M.G."/>
            <person name="French C."/>
            <person name="Gujja S."/>
            <person name="Hansen K."/>
            <person name="Keifenheim D."/>
            <person name="Levin J.Z."/>
            <person name="Mosher R.A."/>
            <person name="Mueller C.A."/>
            <person name="Pfiffner J."/>
            <person name="Priest M."/>
            <person name="Russ C."/>
            <person name="Smialowska A."/>
            <person name="Swoboda P."/>
            <person name="Sykes S.M."/>
            <person name="Vaughn M."/>
            <person name="Vengrova S."/>
            <person name="Yoder R."/>
            <person name="Zeng Q."/>
            <person name="Allshire R."/>
            <person name="Baulcombe D."/>
            <person name="Birren B.W."/>
            <person name="Brown W."/>
            <person name="Ekwall K."/>
            <person name="Kellis M."/>
            <person name="Leatherwood J."/>
            <person name="Levin H."/>
            <person name="Margalit H."/>
            <person name="Martienssen R."/>
            <person name="Nieduszynski C.A."/>
            <person name="Spatafora J.W."/>
            <person name="Friedman N."/>
            <person name="Dalgaard J.Z."/>
            <person name="Baumann P."/>
            <person name="Niki H."/>
            <person name="Regev A."/>
            <person name="Nusbaum C."/>
        </authorList>
    </citation>
    <scope>NUCLEOTIDE SEQUENCE [LARGE SCALE GENOMIC DNA]</scope>
    <source>
        <strain evidence="5">yFS286</strain>
    </source>
</reference>
<feature type="region of interest" description="Disordered" evidence="3">
    <location>
        <begin position="275"/>
        <end position="297"/>
    </location>
</feature>
<dbReference type="HOGENOM" id="CLU_376492_0_0_1"/>
<gene>
    <name evidence="4" type="ORF">SOCG_01106</name>
</gene>
<keyword evidence="2" id="KW-0539">Nucleus</keyword>
<evidence type="ECO:0000256" key="1">
    <source>
        <dbReference type="ARBA" id="ARBA00004123"/>
    </source>
</evidence>
<dbReference type="VEuPathDB" id="FungiDB:SOCG_01106"/>
<feature type="compositionally biased region" description="Polar residues" evidence="3">
    <location>
        <begin position="72"/>
        <end position="85"/>
    </location>
</feature>
<dbReference type="OrthoDB" id="5600002at2759"/>
<feature type="compositionally biased region" description="Polar residues" evidence="3">
    <location>
        <begin position="8"/>
        <end position="19"/>
    </location>
</feature>
<feature type="compositionally biased region" description="Polar residues" evidence="3">
    <location>
        <begin position="556"/>
        <end position="582"/>
    </location>
</feature>
<dbReference type="PANTHER" id="PTHR12610">
    <property type="entry name" value="SINGLE STRANDED DNA BINDING PROTEIN"/>
    <property type="match status" value="1"/>
</dbReference>
<feature type="region of interest" description="Disordered" evidence="3">
    <location>
        <begin position="509"/>
        <end position="688"/>
    </location>
</feature>
<evidence type="ECO:0000256" key="3">
    <source>
        <dbReference type="SAM" id="MobiDB-lite"/>
    </source>
</evidence>
<dbReference type="SMART" id="SM00667">
    <property type="entry name" value="LisH"/>
    <property type="match status" value="1"/>
</dbReference>
<feature type="compositionally biased region" description="Polar residues" evidence="3">
    <location>
        <begin position="604"/>
        <end position="616"/>
    </location>
</feature>
<feature type="compositionally biased region" description="Polar residues" evidence="3">
    <location>
        <begin position="644"/>
        <end position="662"/>
    </location>
</feature>
<protein>
    <submittedName>
        <fullName evidence="4">Transcription factor</fullName>
    </submittedName>
</protein>
<dbReference type="PROSITE" id="PS50896">
    <property type="entry name" value="LISH"/>
    <property type="match status" value="1"/>
</dbReference>
<comment type="subcellular location">
    <subcellularLocation>
        <location evidence="1">Nucleus</location>
    </subcellularLocation>
</comment>
<dbReference type="AlphaFoldDB" id="S9PW75"/>
<dbReference type="GO" id="GO:0005634">
    <property type="term" value="C:nucleus"/>
    <property type="evidence" value="ECO:0007669"/>
    <property type="project" value="UniProtKB-SubCell"/>
</dbReference>
<sequence length="737" mass="81638">MAEPAEKSGSSQQGKLNDANNHEHTNLADRTTQSLLNSYIYDYLVKKNYWEAAQAFGQEAQVQTLMRPLNKNTATSDKQATSSPANVKRESPNLNDPQNPDLAKQASNHHESGRDPPPPPVLPIDSSGGFLIEWWNVFWDIYNARRGSGSEPAKDYMSHISNLRKKSYMNMQLLQKNLMQSGPPNGMYQVPTAPQMYNGDPIHHFDSSRMSHGNGMLMDRNRHQLMRQAVMNNQGRETFPPTAAQLQQLKQLHYRQLQPQKQQADNLNVNQAPPVFPSHASNRQSKTPPVMGPVTHESFSSAQKNHVPEFRNYQAHGITDTNANPTTATDASIPGRRLSRPLTPSSISQPPVSYDPSLTNSGNFVVPGNSAQPLLHEVNFQNSGPFQQRQVMPSYSNPSLQQNGADKAPILPQRSSASVPQPSQYGFQPPTPYGQPISYGMNAPSAPNNANPALKNYMEELKLLEQQNKRRLLLVRQEKERRMYQSTSPENRNFPAHPELNSGVPLNAIPKPNEKQPEITSSENIITNPDVTSMAAPSRPRMSDPRASPYPAERNVSLNYTGLMSSPADTAMQSPDFNNPLNRSRRPTPYRDSPTGGKTKKIRQSNPPTADTTNVIHPQKDDRSELESASAVSSGDVLMKDIGFSNSSTTMQNGQQFQANQRNSKETGEDNSSLSDPVNNLEKSSNVPVLDVPGSTDLDASLLNDFDFDKFLKDTSTADDFGFGLFNMPDNADQTTD</sequence>
<evidence type="ECO:0000256" key="2">
    <source>
        <dbReference type="ARBA" id="ARBA00023242"/>
    </source>
</evidence>